<protein>
    <recommendedName>
        <fullName evidence="4">Aminopeptidase</fullName>
    </recommendedName>
</protein>
<keyword evidence="1" id="KW-0479">Metal-binding</keyword>
<evidence type="ECO:0000256" key="1">
    <source>
        <dbReference type="ARBA" id="ARBA00022723"/>
    </source>
</evidence>
<dbReference type="PANTHER" id="PTHR34448">
    <property type="entry name" value="AMINOPEPTIDASE"/>
    <property type="match status" value="1"/>
</dbReference>
<gene>
    <name evidence="2" type="ORF">FWJ32_05970</name>
</gene>
<dbReference type="GO" id="GO:0046872">
    <property type="term" value="F:metal ion binding"/>
    <property type="evidence" value="ECO:0007669"/>
    <property type="project" value="UniProtKB-KW"/>
</dbReference>
<reference evidence="2 3" key="1">
    <citation type="submission" date="2019-08" db="EMBL/GenBank/DDBJ databases">
        <title>Calorimonas adulescens gen. nov., sp. nov., an anaerobic thermophilic bacterium from Sakhalin hot spring.</title>
        <authorList>
            <person name="Khomyakova M.A."/>
            <person name="Merkel A.Y."/>
            <person name="Novikov A."/>
            <person name="Bonch-Osmolovskaya E.A."/>
            <person name="Slobodkin A.I."/>
        </authorList>
    </citation>
    <scope>NUCLEOTIDE SEQUENCE [LARGE SCALE GENOMIC DNA]</scope>
    <source>
        <strain evidence="2 3">A05MB</strain>
    </source>
</reference>
<dbReference type="InterPro" id="IPR058739">
    <property type="entry name" value="NicX"/>
</dbReference>
<dbReference type="Pfam" id="PF26233">
    <property type="entry name" value="NicX"/>
    <property type="match status" value="1"/>
</dbReference>
<dbReference type="SUPFAM" id="SSF144052">
    <property type="entry name" value="Thermophilic metalloprotease-like"/>
    <property type="match status" value="1"/>
</dbReference>
<dbReference type="AlphaFoldDB" id="A0A5D8QC84"/>
<dbReference type="RefSeq" id="WP_149545058.1">
    <property type="nucleotide sequence ID" value="NZ_VTPS01000007.1"/>
</dbReference>
<sequence>MDIALGTETRDEYLGFELAKGARKLIEEIALVKKDEVVVITADTSSDLRVVVETAKAAYAAGAVPTVILYHTNPTAVMEPPKPVAGAIRESDVWIEYAVSYIQHTKAWRGALDNGTRYLCLPGMDVTMMVNTIGRVDYNLLIEMGNLLREIVQRADKVEIKSPNGTDLMAYNHGRRARVSGKLADKKGEPVMLGGQVSWCPIEETINGTIVFDGAVWPPAELGKLSSSIKLTVQEGVVTKIEGGAEARVFERWMASFNDPTMYRVAHYSLGFSPRITKPTGRIVEDERIFGCIEFGLGSQGAQIMGKTWSSASHTDGIVLNPTIVLDGKVIEEEGVYVNKEIREYCKRLGVYGY</sequence>
<dbReference type="Proteomes" id="UP000322976">
    <property type="component" value="Unassembled WGS sequence"/>
</dbReference>
<organism evidence="2 3">
    <name type="scientific">Calorimonas adulescens</name>
    <dbReference type="NCBI Taxonomy" id="2606906"/>
    <lineage>
        <taxon>Bacteria</taxon>
        <taxon>Bacillati</taxon>
        <taxon>Bacillota</taxon>
        <taxon>Clostridia</taxon>
        <taxon>Thermoanaerobacterales</taxon>
        <taxon>Thermoanaerobacteraceae</taxon>
        <taxon>Calorimonas</taxon>
    </lineage>
</organism>
<accession>A0A5D8QC84</accession>
<name>A0A5D8QC84_9THEO</name>
<evidence type="ECO:0000313" key="3">
    <source>
        <dbReference type="Proteomes" id="UP000322976"/>
    </source>
</evidence>
<proteinExistence type="predicted"/>
<dbReference type="PANTHER" id="PTHR34448:SF1">
    <property type="entry name" value="BLL6088 PROTEIN"/>
    <property type="match status" value="1"/>
</dbReference>
<evidence type="ECO:0008006" key="4">
    <source>
        <dbReference type="Google" id="ProtNLM"/>
    </source>
</evidence>
<dbReference type="InterPro" id="IPR052170">
    <property type="entry name" value="M29_Exopeptidase"/>
</dbReference>
<evidence type="ECO:0000313" key="2">
    <source>
        <dbReference type="EMBL" id="TZE82295.1"/>
    </source>
</evidence>
<comment type="caution">
    <text evidence="2">The sequence shown here is derived from an EMBL/GenBank/DDBJ whole genome shotgun (WGS) entry which is preliminary data.</text>
</comment>
<dbReference type="EMBL" id="VTPS01000007">
    <property type="protein sequence ID" value="TZE82295.1"/>
    <property type="molecule type" value="Genomic_DNA"/>
</dbReference>
<keyword evidence="3" id="KW-1185">Reference proteome</keyword>